<dbReference type="Proteomes" id="UP000180043">
    <property type="component" value="Unassembled WGS sequence"/>
</dbReference>
<evidence type="ECO:0000313" key="3">
    <source>
        <dbReference type="Proteomes" id="UP000180043"/>
    </source>
</evidence>
<name>A0A1S1LPM3_MYCCH</name>
<evidence type="ECO:0000256" key="1">
    <source>
        <dbReference type="SAM" id="MobiDB-lite"/>
    </source>
</evidence>
<evidence type="ECO:0000313" key="2">
    <source>
        <dbReference type="EMBL" id="OHU57740.1"/>
    </source>
</evidence>
<proteinExistence type="predicted"/>
<dbReference type="AlphaFoldDB" id="A0A1S1LPM3"/>
<sequence>MAAKIVHTRTDYTEHSILTAFLVAHRQKCAEAARETALTNDESAREDDIFMRTAKPRPTASPLPK</sequence>
<reference evidence="2 3" key="1">
    <citation type="submission" date="2016-10" db="EMBL/GenBank/DDBJ databases">
        <title>Evaluation of Human, Veterinary and Environmental Mycobacterium chelonae Isolates by Core Genome Phylogenomic Analysis, Targeted Gene Comparison, and Anti-microbial Susceptibility Patterns: A Tale of Mistaken Identities.</title>
        <authorList>
            <person name="Fogelson S.B."/>
            <person name="Camus A.C."/>
            <person name="Lorenz W."/>
            <person name="Vasireddy R."/>
            <person name="Vasireddy S."/>
            <person name="Smith T."/>
            <person name="Brown-Elliott B.A."/>
            <person name="Wallace R.J.Jr."/>
            <person name="Hasan N.A."/>
            <person name="Reischl U."/>
            <person name="Sanchez S."/>
        </authorList>
    </citation>
    <scope>NUCLEOTIDE SEQUENCE [LARGE SCALE GENOMIC DNA]</scope>
    <source>
        <strain evidence="2 3">15515</strain>
    </source>
</reference>
<organism evidence="2 3">
    <name type="scientific">Mycobacteroides chelonae</name>
    <name type="common">Mycobacterium chelonae</name>
    <dbReference type="NCBI Taxonomy" id="1774"/>
    <lineage>
        <taxon>Bacteria</taxon>
        <taxon>Bacillati</taxon>
        <taxon>Actinomycetota</taxon>
        <taxon>Actinomycetes</taxon>
        <taxon>Mycobacteriales</taxon>
        <taxon>Mycobacteriaceae</taxon>
        <taxon>Mycobacteroides</taxon>
    </lineage>
</organism>
<feature type="region of interest" description="Disordered" evidence="1">
    <location>
        <begin position="36"/>
        <end position="65"/>
    </location>
</feature>
<accession>A0A1S1LPM3</accession>
<comment type="caution">
    <text evidence="2">The sequence shown here is derived from an EMBL/GenBank/DDBJ whole genome shotgun (WGS) entry which is preliminary data.</text>
</comment>
<gene>
    <name evidence="2" type="ORF">BKG82_08690</name>
</gene>
<protein>
    <submittedName>
        <fullName evidence="2">Uncharacterized protein</fullName>
    </submittedName>
</protein>
<dbReference type="EMBL" id="MLIQ01000013">
    <property type="protein sequence ID" value="OHU57740.1"/>
    <property type="molecule type" value="Genomic_DNA"/>
</dbReference>